<dbReference type="Proteomes" id="UP000325315">
    <property type="component" value="Unassembled WGS sequence"/>
</dbReference>
<evidence type="ECO:0000256" key="4">
    <source>
        <dbReference type="ARBA" id="ARBA00012017"/>
    </source>
</evidence>
<gene>
    <name evidence="12" type="ORF">EPI10_021838</name>
</gene>
<dbReference type="EC" id="2.7.1.159" evidence="4"/>
<keyword evidence="5" id="KW-0808">Transferase</keyword>
<evidence type="ECO:0000256" key="1">
    <source>
        <dbReference type="ARBA" id="ARBA00001946"/>
    </source>
</evidence>
<dbReference type="GO" id="GO:0005524">
    <property type="term" value="F:ATP binding"/>
    <property type="evidence" value="ECO:0007669"/>
    <property type="project" value="UniProtKB-KW"/>
</dbReference>
<evidence type="ECO:0000256" key="8">
    <source>
        <dbReference type="ARBA" id="ARBA00022777"/>
    </source>
</evidence>
<dbReference type="PANTHER" id="PTHR14217:SF1">
    <property type="entry name" value="INOSITOL-TETRAKISPHOSPHATE 1-KINASE"/>
    <property type="match status" value="1"/>
</dbReference>
<keyword evidence="7" id="KW-0547">Nucleotide-binding</keyword>
<comment type="caution">
    <text evidence="12">The sequence shown here is derived from an EMBL/GenBank/DDBJ whole genome shotgun (WGS) entry which is preliminary data.</text>
</comment>
<keyword evidence="6" id="KW-0479">Metal-binding</keyword>
<dbReference type="GO" id="GO:0052726">
    <property type="term" value="F:inositol-1,3,4-trisphosphate 5-kinase activity"/>
    <property type="evidence" value="ECO:0007669"/>
    <property type="project" value="InterPro"/>
</dbReference>
<comment type="cofactor">
    <cofactor evidence="1">
        <name>Mg(2+)</name>
        <dbReference type="ChEBI" id="CHEBI:18420"/>
    </cofactor>
</comment>
<dbReference type="Pfam" id="PF05770">
    <property type="entry name" value="Ins134_P3_kin"/>
    <property type="match status" value="1"/>
</dbReference>
<accession>A0A5B6WJI7</accession>
<keyword evidence="13" id="KW-1185">Reference proteome</keyword>
<organism evidence="12 13">
    <name type="scientific">Gossypium australe</name>
    <dbReference type="NCBI Taxonomy" id="47621"/>
    <lineage>
        <taxon>Eukaryota</taxon>
        <taxon>Viridiplantae</taxon>
        <taxon>Streptophyta</taxon>
        <taxon>Embryophyta</taxon>
        <taxon>Tracheophyta</taxon>
        <taxon>Spermatophyta</taxon>
        <taxon>Magnoliopsida</taxon>
        <taxon>eudicotyledons</taxon>
        <taxon>Gunneridae</taxon>
        <taxon>Pentapetalae</taxon>
        <taxon>rosids</taxon>
        <taxon>malvids</taxon>
        <taxon>Malvales</taxon>
        <taxon>Malvaceae</taxon>
        <taxon>Malvoideae</taxon>
        <taxon>Gossypium</taxon>
    </lineage>
</organism>
<dbReference type="InterPro" id="IPR040464">
    <property type="entry name" value="InsP(3)kin_ATP-grasp"/>
</dbReference>
<sequence>MLMGEAVRGVIVDHALLQYGTIQPENFKSNGTLSLLLKLRFSNIQTAISYVLPVSAEQVNLLQTMAKLHSFECLPLTASSLDIASREIAQTWSHISGTILYLLPNHDASPKITCTYFSIALDDEVTSALHKSNRIYMEKLEELPLTICRLNKKAISNDVVTVGYIMKPSREEDFAKRGAFPMCPTQKGLMFLPLTFELPISKQLEEVDVILHKATDEIVSIELNSSSESSYRIGYTKGMQELQRHIENHNDCFEVDPLNSIYPVLDRLKIQQLLLGLEDLNAGGRCKVRAPHFLKVNSFDEPDLVQRLHDATLSLPSIVKPQVACGVADAHSMVNISLNTNPFLYHDIKHYLLGEALQYSSLYSHFLAIVFKVEDFKVLNVPLPAVIQEYVDHSSTLFKFYVLGDTVFHTVKKSMPNADVLIKSSEKNGSKPLLFDSLKSLPTATTNQHSEGRNPCLDLALVNKAAERLSKRLGLTIFGFDVVIQEGSGDHVIVDVNYLPSFKEIPDDVAVPAFWDAIKKKVDSKAVK</sequence>
<proteinExistence type="inferred from homology"/>
<evidence type="ECO:0000313" key="12">
    <source>
        <dbReference type="EMBL" id="KAA3481474.1"/>
    </source>
</evidence>
<dbReference type="InterPro" id="IPR008656">
    <property type="entry name" value="Inositol_tetrakis-P_1-kinase"/>
</dbReference>
<dbReference type="Gene3D" id="3.30.470.20">
    <property type="entry name" value="ATP-grasp fold, B domain"/>
    <property type="match status" value="1"/>
</dbReference>
<evidence type="ECO:0000256" key="9">
    <source>
        <dbReference type="ARBA" id="ARBA00022840"/>
    </source>
</evidence>
<evidence type="ECO:0000256" key="6">
    <source>
        <dbReference type="ARBA" id="ARBA00022723"/>
    </source>
</evidence>
<dbReference type="GO" id="GO:0000287">
    <property type="term" value="F:magnesium ion binding"/>
    <property type="evidence" value="ECO:0007669"/>
    <property type="project" value="InterPro"/>
</dbReference>
<evidence type="ECO:0000256" key="10">
    <source>
        <dbReference type="ARBA" id="ARBA00022842"/>
    </source>
</evidence>
<dbReference type="GO" id="GO:0052725">
    <property type="term" value="F:inositol-1,3,4-trisphosphate 6-kinase activity"/>
    <property type="evidence" value="ECO:0007669"/>
    <property type="project" value="InterPro"/>
</dbReference>
<dbReference type="OrthoDB" id="25308at2759"/>
<protein>
    <recommendedName>
        <fullName evidence="4">inositol-1,3,4-trisphosphate 5/6-kinase</fullName>
        <ecNumber evidence="4">2.7.1.159</ecNumber>
    </recommendedName>
</protein>
<dbReference type="PIRSF" id="PIRSF038163">
    <property type="entry name" value="ITPK_uncN"/>
    <property type="match status" value="1"/>
</dbReference>
<evidence type="ECO:0000259" key="11">
    <source>
        <dbReference type="Pfam" id="PF05770"/>
    </source>
</evidence>
<evidence type="ECO:0000313" key="13">
    <source>
        <dbReference type="Proteomes" id="UP000325315"/>
    </source>
</evidence>
<dbReference type="GO" id="GO:0032957">
    <property type="term" value="P:inositol trisphosphate metabolic process"/>
    <property type="evidence" value="ECO:0007669"/>
    <property type="project" value="InterPro"/>
</dbReference>
<dbReference type="Gene3D" id="3.40.50.11370">
    <property type="match status" value="1"/>
</dbReference>
<feature type="domain" description="Inositol 1,3,4-trisphosphate 5/6-kinase ATP-grasp" evidence="11">
    <location>
        <begin position="363"/>
        <end position="507"/>
    </location>
</feature>
<keyword evidence="9" id="KW-0067">ATP-binding</keyword>
<dbReference type="EMBL" id="SMMG02000003">
    <property type="protein sequence ID" value="KAA3481474.1"/>
    <property type="molecule type" value="Genomic_DNA"/>
</dbReference>
<dbReference type="PANTHER" id="PTHR14217">
    <property type="entry name" value="INOSITOL-TETRAKISPHOSPHATE 1-KINASE"/>
    <property type="match status" value="1"/>
</dbReference>
<dbReference type="AlphaFoldDB" id="A0A5B6WJI7"/>
<comment type="similarity">
    <text evidence="2">Belongs to the ITPK1 family.</text>
</comment>
<reference evidence="12" key="1">
    <citation type="submission" date="2019-08" db="EMBL/GenBank/DDBJ databases">
        <authorList>
            <person name="Liu F."/>
        </authorList>
    </citation>
    <scope>NUCLEOTIDE SEQUENCE [LARGE SCALE GENOMIC DNA]</scope>
    <source>
        <strain evidence="12">PA1801</strain>
        <tissue evidence="12">Leaf</tissue>
    </source>
</reference>
<keyword evidence="10" id="KW-0460">Magnesium</keyword>
<evidence type="ECO:0000256" key="2">
    <source>
        <dbReference type="ARBA" id="ARBA00009601"/>
    </source>
</evidence>
<name>A0A5B6WJI7_9ROSI</name>
<evidence type="ECO:0000256" key="7">
    <source>
        <dbReference type="ARBA" id="ARBA00022741"/>
    </source>
</evidence>
<keyword evidence="8 12" id="KW-0418">Kinase</keyword>
<comment type="subunit">
    <text evidence="3">Monomer.</text>
</comment>
<dbReference type="GO" id="GO:0005737">
    <property type="term" value="C:cytoplasm"/>
    <property type="evidence" value="ECO:0007669"/>
    <property type="project" value="TreeGrafter"/>
</dbReference>
<dbReference type="Gene3D" id="3.30.1490.220">
    <property type="match status" value="1"/>
</dbReference>
<evidence type="ECO:0000256" key="3">
    <source>
        <dbReference type="ARBA" id="ARBA00011245"/>
    </source>
</evidence>
<dbReference type="GO" id="GO:0047325">
    <property type="term" value="F:inositol-3,4,5,6-tetrakisphosphate 1-kinase activity"/>
    <property type="evidence" value="ECO:0007669"/>
    <property type="project" value="InterPro"/>
</dbReference>
<evidence type="ECO:0000256" key="5">
    <source>
        <dbReference type="ARBA" id="ARBA00022679"/>
    </source>
</evidence>